<dbReference type="PANTHER" id="PTHR12542">
    <property type="entry name" value="EXOCYST COMPLEX PROTEIN EXO70"/>
    <property type="match status" value="1"/>
</dbReference>
<dbReference type="Gramene" id="Pp3c1_23300V3.6">
    <property type="protein sequence ID" value="Pp3c1_23300V3.6"/>
    <property type="gene ID" value="Pp3c1_23300"/>
</dbReference>
<name>A0A7I4BTW9_PHYPA</name>
<evidence type="ECO:0000259" key="5">
    <source>
        <dbReference type="Pfam" id="PF03081"/>
    </source>
</evidence>
<dbReference type="Gramene" id="Pp3c1_23300V3.10">
    <property type="protein sequence ID" value="Pp3c1_23300V3.10"/>
    <property type="gene ID" value="Pp3c1_23300"/>
</dbReference>
<dbReference type="EnsemblPlants" id="Pp3c1_23300V3.8">
    <property type="protein sequence ID" value="Pp3c1_23300V3.8"/>
    <property type="gene ID" value="Pp3c1_23300"/>
</dbReference>
<comment type="function">
    <text evidence="4">Component of the exocyst complex.</text>
</comment>
<dbReference type="GO" id="GO:0000145">
    <property type="term" value="C:exocyst"/>
    <property type="evidence" value="ECO:0000318"/>
    <property type="project" value="GO_Central"/>
</dbReference>
<dbReference type="EnsemblPlants" id="Pp3c1_23300V3.10">
    <property type="protein sequence ID" value="Pp3c1_23300V3.10"/>
    <property type="gene ID" value="Pp3c1_23300"/>
</dbReference>
<dbReference type="GO" id="GO:0015031">
    <property type="term" value="P:protein transport"/>
    <property type="evidence" value="ECO:0007669"/>
    <property type="project" value="UniProtKB-KW"/>
</dbReference>
<keyword evidence="3 4" id="KW-0268">Exocytosis</keyword>
<evidence type="ECO:0000313" key="7">
    <source>
        <dbReference type="Proteomes" id="UP000006727"/>
    </source>
</evidence>
<proteinExistence type="inferred from homology"/>
<accession>A0A7I4BTW9</accession>
<dbReference type="PANTHER" id="PTHR12542:SF41">
    <property type="entry name" value="EXOCYST COMPLEX COMPONENT 7"/>
    <property type="match status" value="1"/>
</dbReference>
<keyword evidence="4" id="KW-0653">Protein transport</keyword>
<keyword evidence="7" id="KW-1185">Reference proteome</keyword>
<dbReference type="EnsemblPlants" id="Pp3c1_23300V3.7">
    <property type="protein sequence ID" value="Pp3c1_23300V3.7"/>
    <property type="gene ID" value="Pp3c1_23300"/>
</dbReference>
<dbReference type="Pfam" id="PF03081">
    <property type="entry name" value="Exo70_C"/>
    <property type="match status" value="1"/>
</dbReference>
<reference evidence="6 7" key="1">
    <citation type="journal article" date="2008" name="Science">
        <title>The Physcomitrella genome reveals evolutionary insights into the conquest of land by plants.</title>
        <authorList>
            <person name="Rensing S."/>
            <person name="Lang D."/>
            <person name="Zimmer A."/>
            <person name="Terry A."/>
            <person name="Salamov A."/>
            <person name="Shapiro H."/>
            <person name="Nishiyama T."/>
            <person name="Perroud P.-F."/>
            <person name="Lindquist E."/>
            <person name="Kamisugi Y."/>
            <person name="Tanahashi T."/>
            <person name="Sakakibara K."/>
            <person name="Fujita T."/>
            <person name="Oishi K."/>
            <person name="Shin-I T."/>
            <person name="Kuroki Y."/>
            <person name="Toyoda A."/>
            <person name="Suzuki Y."/>
            <person name="Hashimoto A."/>
            <person name="Yamaguchi K."/>
            <person name="Sugano A."/>
            <person name="Kohara Y."/>
            <person name="Fujiyama A."/>
            <person name="Anterola A."/>
            <person name="Aoki S."/>
            <person name="Ashton N."/>
            <person name="Barbazuk W.B."/>
            <person name="Barker E."/>
            <person name="Bennetzen J."/>
            <person name="Bezanilla M."/>
            <person name="Blankenship R."/>
            <person name="Cho S.H."/>
            <person name="Dutcher S."/>
            <person name="Estelle M."/>
            <person name="Fawcett J.A."/>
            <person name="Gundlach H."/>
            <person name="Hanada K."/>
            <person name="Heyl A."/>
            <person name="Hicks K.A."/>
            <person name="Hugh J."/>
            <person name="Lohr M."/>
            <person name="Mayer K."/>
            <person name="Melkozernov A."/>
            <person name="Murata T."/>
            <person name="Nelson D."/>
            <person name="Pils B."/>
            <person name="Prigge M."/>
            <person name="Reiss B."/>
            <person name="Renner T."/>
            <person name="Rombauts S."/>
            <person name="Rushton P."/>
            <person name="Sanderfoot A."/>
            <person name="Schween G."/>
            <person name="Shiu S.-H."/>
            <person name="Stueber K."/>
            <person name="Theodoulou F.L."/>
            <person name="Tu H."/>
            <person name="Van de Peer Y."/>
            <person name="Verrier P.J."/>
            <person name="Waters E."/>
            <person name="Wood A."/>
            <person name="Yang L."/>
            <person name="Cove D."/>
            <person name="Cuming A."/>
            <person name="Hasebe M."/>
            <person name="Lucas S."/>
            <person name="Mishler D.B."/>
            <person name="Reski R."/>
            <person name="Grigoriev I."/>
            <person name="Quatrano R.S."/>
            <person name="Boore J.L."/>
        </authorList>
    </citation>
    <scope>NUCLEOTIDE SEQUENCE [LARGE SCALE GENOMIC DNA]</scope>
    <source>
        <strain evidence="6 7">cv. Gransden 2004</strain>
    </source>
</reference>
<dbReference type="OrthoDB" id="1922221at2759"/>
<evidence type="ECO:0000256" key="2">
    <source>
        <dbReference type="ARBA" id="ARBA00022448"/>
    </source>
</evidence>
<dbReference type="SUPFAM" id="SSF74788">
    <property type="entry name" value="Cullin repeat-like"/>
    <property type="match status" value="1"/>
</dbReference>
<keyword evidence="2 4" id="KW-0813">Transport</keyword>
<gene>
    <name evidence="6" type="primary">LOC112290271</name>
</gene>
<protein>
    <recommendedName>
        <fullName evidence="4">Exocyst subunit Exo70 family protein</fullName>
    </recommendedName>
</protein>
<dbReference type="Gramene" id="Pp3c1_23300V3.8">
    <property type="protein sequence ID" value="Pp3c1_23300V3.8"/>
    <property type="gene ID" value="Pp3c1_23300"/>
</dbReference>
<evidence type="ECO:0000256" key="1">
    <source>
        <dbReference type="ARBA" id="ARBA00006756"/>
    </source>
</evidence>
<dbReference type="EMBL" id="ABEU02000001">
    <property type="status" value="NOT_ANNOTATED_CDS"/>
    <property type="molecule type" value="Genomic_DNA"/>
</dbReference>
<dbReference type="InterPro" id="IPR046364">
    <property type="entry name" value="Exo70_C"/>
</dbReference>
<comment type="similarity">
    <text evidence="1 4">Belongs to the EXO70 family.</text>
</comment>
<dbReference type="Gramene" id="Pp3c1_23300V3.9">
    <property type="protein sequence ID" value="Pp3c1_23300V3.9"/>
    <property type="gene ID" value="Pp3c1_23300"/>
</dbReference>
<dbReference type="EnsemblPlants" id="Pp3c1_23300V3.6">
    <property type="protein sequence ID" value="Pp3c1_23300V3.6"/>
    <property type="gene ID" value="Pp3c1_23300"/>
</dbReference>
<dbReference type="GO" id="GO:0005546">
    <property type="term" value="F:phosphatidylinositol-4,5-bisphosphate binding"/>
    <property type="evidence" value="ECO:0007669"/>
    <property type="project" value="InterPro"/>
</dbReference>
<dbReference type="AlphaFoldDB" id="A0A7I4BTW9"/>
<reference evidence="6" key="3">
    <citation type="submission" date="2020-12" db="UniProtKB">
        <authorList>
            <consortium name="EnsemblPlants"/>
        </authorList>
    </citation>
    <scope>IDENTIFICATION</scope>
</reference>
<evidence type="ECO:0000256" key="4">
    <source>
        <dbReference type="RuleBase" id="RU365026"/>
    </source>
</evidence>
<dbReference type="Proteomes" id="UP000006727">
    <property type="component" value="Chromosome 1"/>
</dbReference>
<dbReference type="KEGG" id="ppp:112290271"/>
<organism evidence="6 7">
    <name type="scientific">Physcomitrium patens</name>
    <name type="common">Spreading-leaved earth moss</name>
    <name type="synonym">Physcomitrella patens</name>
    <dbReference type="NCBI Taxonomy" id="3218"/>
    <lineage>
        <taxon>Eukaryota</taxon>
        <taxon>Viridiplantae</taxon>
        <taxon>Streptophyta</taxon>
        <taxon>Embryophyta</taxon>
        <taxon>Bryophyta</taxon>
        <taxon>Bryophytina</taxon>
        <taxon>Bryopsida</taxon>
        <taxon>Funariidae</taxon>
        <taxon>Funariales</taxon>
        <taxon>Funariaceae</taxon>
        <taxon>Physcomitrium</taxon>
    </lineage>
</organism>
<feature type="domain" description="Exocyst complex subunit Exo70 C-terminal" evidence="5">
    <location>
        <begin position="274"/>
        <end position="626"/>
    </location>
</feature>
<dbReference type="InterPro" id="IPR016159">
    <property type="entry name" value="Cullin_repeat-like_dom_sf"/>
</dbReference>
<sequence>MGADDGIEVFKARAQYMREILEKSQSITDSVITILGSFDDRLSTLEAAMRPTQVKTQAFRKAHENIDGTCHEVRSVLQQFEVARQVESKVLLGPKSDLGGFLEACDTLQKNVEYLTLNRSLEASDSALDHARDLFGKGMIRLEEHFKVLLTNHSKPADPARLMETLPMPGKNVPEAAQNGGGEEVKLLLTNIPYNDKALNPPTLPVLISPRIVPQLAEMAQRLVAAGLHQQCLRIYRDVRGSNLEKSLRNLGVESLSKDDIIKTPWESLEGKITNWIQYMRIAIKLLFSAERKLCEQIWFRLDPHREKCFADVTDSSVHMLLSFGESIAKSKKATEKLFVFLDMYETMRDLRPEIEIVFSGEAASGMREAATGLIKRLGQTAKDTFADFEDAVNKDATKTLIPDGTVHMLTSYVINYVKFLLDSYQNSLNELFSGSANGDKSSYLASAILRIMTALQTNLEGKAKLYKDVALSHLFLMNNIHYMVRSVRRSETKDVLGDDWVQRQRRVVQQHNMFYQRAAWNKVLLYITGAGNGSSSGDGGNISKTQLKERLKGFSLTFEDLYMRQTQWTVPENELREAVRLHAQEIILPAYRAFLKRHSTILEGKQSVSKHLKYTPDDLEHMLNELFEGKSRHEPRAPGRVPSR</sequence>
<dbReference type="InterPro" id="IPR004140">
    <property type="entry name" value="Exo70"/>
</dbReference>
<dbReference type="RefSeq" id="XP_024392191.1">
    <property type="nucleotide sequence ID" value="XM_024536423.2"/>
</dbReference>
<dbReference type="GeneID" id="112290271"/>
<dbReference type="GO" id="GO:0006887">
    <property type="term" value="P:exocytosis"/>
    <property type="evidence" value="ECO:0000318"/>
    <property type="project" value="GO_Central"/>
</dbReference>
<dbReference type="Gramene" id="Pp3c1_23300V3.7">
    <property type="protein sequence ID" value="Pp3c1_23300V3.7"/>
    <property type="gene ID" value="Pp3c1_23300"/>
</dbReference>
<dbReference type="Pfam" id="PF20669">
    <property type="entry name" value="Exo70_N"/>
    <property type="match status" value="1"/>
</dbReference>
<reference evidence="6 7" key="2">
    <citation type="journal article" date="2018" name="Plant J.">
        <title>The Physcomitrella patens chromosome-scale assembly reveals moss genome structure and evolution.</title>
        <authorList>
            <person name="Lang D."/>
            <person name="Ullrich K.K."/>
            <person name="Murat F."/>
            <person name="Fuchs J."/>
            <person name="Jenkins J."/>
            <person name="Haas F.B."/>
            <person name="Piednoel M."/>
            <person name="Gundlach H."/>
            <person name="Van Bel M."/>
            <person name="Meyberg R."/>
            <person name="Vives C."/>
            <person name="Morata J."/>
            <person name="Symeonidi A."/>
            <person name="Hiss M."/>
            <person name="Muchero W."/>
            <person name="Kamisugi Y."/>
            <person name="Saleh O."/>
            <person name="Blanc G."/>
            <person name="Decker E.L."/>
            <person name="van Gessel N."/>
            <person name="Grimwood J."/>
            <person name="Hayes R.D."/>
            <person name="Graham S.W."/>
            <person name="Gunter L.E."/>
            <person name="McDaniel S.F."/>
            <person name="Hoernstein S.N.W."/>
            <person name="Larsson A."/>
            <person name="Li F.W."/>
            <person name="Perroud P.F."/>
            <person name="Phillips J."/>
            <person name="Ranjan P."/>
            <person name="Rokshar D.S."/>
            <person name="Rothfels C.J."/>
            <person name="Schneider L."/>
            <person name="Shu S."/>
            <person name="Stevenson D.W."/>
            <person name="Thummler F."/>
            <person name="Tillich M."/>
            <person name="Villarreal Aguilar J.C."/>
            <person name="Widiez T."/>
            <person name="Wong G.K."/>
            <person name="Wymore A."/>
            <person name="Zhang Y."/>
            <person name="Zimmer A.D."/>
            <person name="Quatrano R.S."/>
            <person name="Mayer K.F.X."/>
            <person name="Goodstein D."/>
            <person name="Casacuberta J.M."/>
            <person name="Vandepoele K."/>
            <person name="Reski R."/>
            <person name="Cuming A.C."/>
            <person name="Tuskan G.A."/>
            <person name="Maumus F."/>
            <person name="Salse J."/>
            <person name="Schmutz J."/>
            <person name="Rensing S.A."/>
        </authorList>
    </citation>
    <scope>NUCLEOTIDE SEQUENCE [LARGE SCALE GENOMIC DNA]</scope>
    <source>
        <strain evidence="6 7">cv. Gransden 2004</strain>
    </source>
</reference>
<evidence type="ECO:0000313" key="6">
    <source>
        <dbReference type="EnsemblPlants" id="Pp3c1_23300V3.9"/>
    </source>
</evidence>
<evidence type="ECO:0000256" key="3">
    <source>
        <dbReference type="ARBA" id="ARBA00022483"/>
    </source>
</evidence>
<dbReference type="EnsemblPlants" id="Pp3c1_23300V3.9">
    <property type="protein sequence ID" value="Pp3c1_23300V3.9"/>
    <property type="gene ID" value="Pp3c1_23300"/>
</dbReference>
<dbReference type="Gene3D" id="1.20.1280.170">
    <property type="entry name" value="Exocyst complex component Exo70"/>
    <property type="match status" value="1"/>
</dbReference>